<reference evidence="2" key="1">
    <citation type="journal article" date="2020" name="Stud. Mycol.">
        <title>101 Dothideomycetes genomes: a test case for predicting lifestyles and emergence of pathogens.</title>
        <authorList>
            <person name="Haridas S."/>
            <person name="Albert R."/>
            <person name="Binder M."/>
            <person name="Bloem J."/>
            <person name="Labutti K."/>
            <person name="Salamov A."/>
            <person name="Andreopoulos B."/>
            <person name="Baker S."/>
            <person name="Barry K."/>
            <person name="Bills G."/>
            <person name="Bluhm B."/>
            <person name="Cannon C."/>
            <person name="Castanera R."/>
            <person name="Culley D."/>
            <person name="Daum C."/>
            <person name="Ezra D."/>
            <person name="Gonzalez J."/>
            <person name="Henrissat B."/>
            <person name="Kuo A."/>
            <person name="Liang C."/>
            <person name="Lipzen A."/>
            <person name="Lutzoni F."/>
            <person name="Magnuson J."/>
            <person name="Mondo S."/>
            <person name="Nolan M."/>
            <person name="Ohm R."/>
            <person name="Pangilinan J."/>
            <person name="Park H.-J."/>
            <person name="Ramirez L."/>
            <person name="Alfaro M."/>
            <person name="Sun H."/>
            <person name="Tritt A."/>
            <person name="Yoshinaga Y."/>
            <person name="Zwiers L.-H."/>
            <person name="Turgeon B."/>
            <person name="Goodwin S."/>
            <person name="Spatafora J."/>
            <person name="Crous P."/>
            <person name="Grigoriev I."/>
        </authorList>
    </citation>
    <scope>NUCLEOTIDE SEQUENCE</scope>
    <source>
        <strain evidence="2">CBS 109.77</strain>
    </source>
</reference>
<accession>A0A6A6X4M5</accession>
<proteinExistence type="predicted"/>
<evidence type="ECO:0000313" key="2">
    <source>
        <dbReference type="EMBL" id="KAF2791075.1"/>
    </source>
</evidence>
<dbReference type="OrthoDB" id="3756169at2759"/>
<name>A0A6A6X4M5_9PLEO</name>
<dbReference type="Proteomes" id="UP000799757">
    <property type="component" value="Unassembled WGS sequence"/>
</dbReference>
<dbReference type="InterPro" id="IPR010730">
    <property type="entry name" value="HET"/>
</dbReference>
<feature type="domain" description="Heterokaryon incompatibility" evidence="1">
    <location>
        <begin position="246"/>
        <end position="398"/>
    </location>
</feature>
<gene>
    <name evidence="2" type="ORF">K505DRAFT_377061</name>
</gene>
<protein>
    <submittedName>
        <fullName evidence="2">HET-domain-containing protein</fullName>
    </submittedName>
</protein>
<organism evidence="2 3">
    <name type="scientific">Melanomma pulvis-pyrius CBS 109.77</name>
    <dbReference type="NCBI Taxonomy" id="1314802"/>
    <lineage>
        <taxon>Eukaryota</taxon>
        <taxon>Fungi</taxon>
        <taxon>Dikarya</taxon>
        <taxon>Ascomycota</taxon>
        <taxon>Pezizomycotina</taxon>
        <taxon>Dothideomycetes</taxon>
        <taxon>Pleosporomycetidae</taxon>
        <taxon>Pleosporales</taxon>
        <taxon>Melanommataceae</taxon>
        <taxon>Melanomma</taxon>
    </lineage>
</organism>
<dbReference type="PANTHER" id="PTHR33112">
    <property type="entry name" value="DOMAIN PROTEIN, PUTATIVE-RELATED"/>
    <property type="match status" value="1"/>
</dbReference>
<evidence type="ECO:0000313" key="3">
    <source>
        <dbReference type="Proteomes" id="UP000799757"/>
    </source>
</evidence>
<evidence type="ECO:0000259" key="1">
    <source>
        <dbReference type="Pfam" id="PF06985"/>
    </source>
</evidence>
<dbReference type="AlphaFoldDB" id="A0A6A6X4M5"/>
<sequence length="677" mass="76862">MVLLSLPLIPRIPFSEHDMTEVVTGALQHIASTGPSANDNDHGLCRRCLDMLHGRGIIDLFSSIGFKHSQLISFGHRPKCQLCRFLWNEDLIGSSNQPQLVHRLRDLIDPYHDSRTGPRKVSQTDQSWVLFKALKGPGCQWENIQVQVQSEKGRLLWEPVHHLRVVVPTTSPFATFIPFRPLEWNGESSHSLALLKTLMPYCEKSHDRCQPTVPQPLPTRLLRISGKPPCLKVHVHTTFENQMGRYAALSYCWGGPQEVRLTTDNLDSRQEILLDTKELPKTLEDAILTTYHLGLEFIWVDALCIIQNDPADKEREINRMCSIYENSAVTIVAATASSVKDGFLKPVLTLNTTHPSCTISLPCKGQNGERFGGVVIAPQHLHHTAELPINKRGWTFQEAFIPPRLLVFGDLEPFLRCRTSDSVRISSSFINYPSSRIEPRRIMDSSGITERNKQQQLRVLWKYIVEQYSLRQFSFAEDRPLAIKGVIDFLSKDFGCGCHFGIWTNYPIGHLLWTTTLLWKNENIMPTHSHVPGIPTWSWMSIPSGEIDLSHLELLGHHRGEASVDFGDPPHYQIKITCCVLNEAQVYEEDECVEWWPDLEADEDEDFGTNSPILDDGDSSWEDLELFLLILARTANNNVLAIRAVHEGGNVHRRIGVMEIRAADKWLSSPKRTVILK</sequence>
<keyword evidence="3" id="KW-1185">Reference proteome</keyword>
<dbReference type="PANTHER" id="PTHR33112:SF9">
    <property type="entry name" value="HETEROKARYON INCOMPATIBILITY DOMAIN-CONTAINING PROTEIN"/>
    <property type="match status" value="1"/>
</dbReference>
<dbReference type="EMBL" id="MU002039">
    <property type="protein sequence ID" value="KAF2791075.1"/>
    <property type="molecule type" value="Genomic_DNA"/>
</dbReference>
<dbReference type="Pfam" id="PF06985">
    <property type="entry name" value="HET"/>
    <property type="match status" value="1"/>
</dbReference>